<dbReference type="OrthoDB" id="206201at2759"/>
<gene>
    <name evidence="12" type="ORF">CKAN_00949700</name>
</gene>
<dbReference type="InterPro" id="IPR023828">
    <property type="entry name" value="Peptidase_S8_Ser-AS"/>
</dbReference>
<organism evidence="12 13">
    <name type="scientific">Cinnamomum micranthum f. kanehirae</name>
    <dbReference type="NCBI Taxonomy" id="337451"/>
    <lineage>
        <taxon>Eukaryota</taxon>
        <taxon>Viridiplantae</taxon>
        <taxon>Streptophyta</taxon>
        <taxon>Embryophyta</taxon>
        <taxon>Tracheophyta</taxon>
        <taxon>Spermatophyta</taxon>
        <taxon>Magnoliopsida</taxon>
        <taxon>Magnoliidae</taxon>
        <taxon>Laurales</taxon>
        <taxon>Lauraceae</taxon>
        <taxon>Cinnamomum</taxon>
    </lineage>
</organism>
<dbReference type="PROSITE" id="PS00138">
    <property type="entry name" value="SUBTILASE_SER"/>
    <property type="match status" value="1"/>
</dbReference>
<feature type="active site" description="Charge relay system" evidence="6 7">
    <location>
        <position position="150"/>
    </location>
</feature>
<accession>A0A443NQP7</accession>
<dbReference type="EMBL" id="QPKB01000003">
    <property type="protein sequence ID" value="RWR80838.1"/>
    <property type="molecule type" value="Genomic_DNA"/>
</dbReference>
<feature type="domain" description="Subtilisin-like protease fibronectin type-III" evidence="11">
    <location>
        <begin position="665"/>
        <end position="760"/>
    </location>
</feature>
<evidence type="ECO:0000256" key="5">
    <source>
        <dbReference type="ARBA" id="ARBA00022825"/>
    </source>
</evidence>
<dbReference type="InterPro" id="IPR036852">
    <property type="entry name" value="Peptidase_S8/S53_dom_sf"/>
</dbReference>
<dbReference type="FunFam" id="3.40.50.200:FF:000006">
    <property type="entry name" value="Subtilisin-like protease SBT1.5"/>
    <property type="match status" value="1"/>
</dbReference>
<dbReference type="PANTHER" id="PTHR10795">
    <property type="entry name" value="PROPROTEIN CONVERTASE SUBTILISIN/KEXIN"/>
    <property type="match status" value="1"/>
</dbReference>
<name>A0A443NQP7_9MAGN</name>
<feature type="signal peptide" evidence="8">
    <location>
        <begin position="1"/>
        <end position="28"/>
    </location>
</feature>
<keyword evidence="2 7" id="KW-0645">Protease</keyword>
<reference evidence="12 13" key="1">
    <citation type="journal article" date="2019" name="Nat. Plants">
        <title>Stout camphor tree genome fills gaps in understanding of flowering plant genome evolution.</title>
        <authorList>
            <person name="Chaw S.M."/>
            <person name="Liu Y.C."/>
            <person name="Wu Y.W."/>
            <person name="Wang H.Y."/>
            <person name="Lin C.I."/>
            <person name="Wu C.S."/>
            <person name="Ke H.M."/>
            <person name="Chang L.Y."/>
            <person name="Hsu C.Y."/>
            <person name="Yang H.T."/>
            <person name="Sudianto E."/>
            <person name="Hsu M.H."/>
            <person name="Wu K.P."/>
            <person name="Wang L.N."/>
            <person name="Leebens-Mack J.H."/>
            <person name="Tsai I.J."/>
        </authorList>
    </citation>
    <scope>NUCLEOTIDE SEQUENCE [LARGE SCALE GENOMIC DNA]</scope>
    <source>
        <strain evidence="13">cv. Chaw 1501</strain>
        <tissue evidence="12">Young leaves</tissue>
    </source>
</reference>
<dbReference type="PROSITE" id="PS51892">
    <property type="entry name" value="SUBTILASE"/>
    <property type="match status" value="1"/>
</dbReference>
<evidence type="ECO:0000256" key="2">
    <source>
        <dbReference type="ARBA" id="ARBA00022670"/>
    </source>
</evidence>
<feature type="chain" id="PRO_5019059668" evidence="8">
    <location>
        <begin position="29"/>
        <end position="771"/>
    </location>
</feature>
<dbReference type="Gene3D" id="3.40.50.200">
    <property type="entry name" value="Peptidase S8/S53 domain"/>
    <property type="match status" value="1"/>
</dbReference>
<evidence type="ECO:0000256" key="7">
    <source>
        <dbReference type="PROSITE-ProRule" id="PRU01240"/>
    </source>
</evidence>
<keyword evidence="4 7" id="KW-0378">Hydrolase</keyword>
<dbReference type="Gene3D" id="3.30.70.80">
    <property type="entry name" value="Peptidase S8 propeptide/proteinase inhibitor I9"/>
    <property type="match status" value="1"/>
</dbReference>
<evidence type="ECO:0000256" key="3">
    <source>
        <dbReference type="ARBA" id="ARBA00022729"/>
    </source>
</evidence>
<protein>
    <submittedName>
        <fullName evidence="12">Subtilisin-like protein protease SBT3.3</fullName>
    </submittedName>
</protein>
<dbReference type="FunFam" id="3.50.30.30:FF:000005">
    <property type="entry name" value="subtilisin-like protease SBT1.5"/>
    <property type="match status" value="1"/>
</dbReference>
<dbReference type="InterPro" id="IPR037045">
    <property type="entry name" value="S8pro/Inhibitor_I9_sf"/>
</dbReference>
<dbReference type="Pfam" id="PF00082">
    <property type="entry name" value="Peptidase_S8"/>
    <property type="match status" value="1"/>
</dbReference>
<evidence type="ECO:0000313" key="12">
    <source>
        <dbReference type="EMBL" id="RWR80838.1"/>
    </source>
</evidence>
<dbReference type="InterPro" id="IPR010259">
    <property type="entry name" value="S8pro/Inhibitor_I9"/>
</dbReference>
<dbReference type="InterPro" id="IPR045051">
    <property type="entry name" value="SBT"/>
</dbReference>
<dbReference type="FunFam" id="3.30.70.80:FF:000002">
    <property type="entry name" value="Subtilisin-like protease SBT5.3"/>
    <property type="match status" value="1"/>
</dbReference>
<evidence type="ECO:0000256" key="8">
    <source>
        <dbReference type="SAM" id="SignalP"/>
    </source>
</evidence>
<dbReference type="Gene3D" id="2.60.40.2310">
    <property type="match status" value="1"/>
</dbReference>
<dbReference type="InterPro" id="IPR034197">
    <property type="entry name" value="Peptidases_S8_3"/>
</dbReference>
<evidence type="ECO:0000256" key="1">
    <source>
        <dbReference type="ARBA" id="ARBA00011073"/>
    </source>
</evidence>
<dbReference type="Pfam" id="PF05922">
    <property type="entry name" value="Inhibitor_I9"/>
    <property type="match status" value="1"/>
</dbReference>
<feature type="domain" description="Peptidase S8/S53" evidence="9">
    <location>
        <begin position="141"/>
        <end position="591"/>
    </location>
</feature>
<sequence>MARKSSSALSSLLLYLLFLLFGNQHISTLLVDAASNVHIVNMGQRQHDDPAVVVDSHHNVLASVLGSKKAAAESMIYSYKHGFSGFAARLTEAQAEMIAKLPGVVRVIPNRLHKLHTTRSWDYLSQSLNSPGNLVNDGNMGEGIIIGILDTGIWPESESFKDEGLGPIPSRWKGVCETGERFNSSNCNRKLIGARWFIKGFQAELGRPFNTTENVDFMSPRDALGHGTHTSSTAAGSLVRNASYKGLALGIARGGAPRARLAMYKVCWNIGGGQCASADMLKAFDEAINDGVDVLSVSIGGSVPFFSDVDERDGIATGAFHAVAKGITVVCAAGNSGPFGQTVENTAPWILTVAASTVDRGYPTSIMLGNNRTILGQALFAGNKEIGFTGLVYPETEGLDTLEAGACESLSLNGTNAGGKVVLCFTTVARRIAVVRAASVVKEAGGVGVIVAKNPTSSVAPCDDFPCIQVDYEIGTQILNYIRYTRSPVVKLSPSRTLVGKPIATKVAFFSSRGPSSIAPFVLKPDVAAPGVNILAASSPFDPFMDNGFAFHTGTSMACPHVTGIVALLKSVHPDWSPAAIKSALVTTASKDPIMAEGPRKLADPFDYGGGIVNPNKAADPGLIYDMGMTDYIQYLCSMGYNDSSISALAQQPTKCPSEPPSMLDLNLPSITIPNLRNSVTVSRTVTNVGPIYSIYKALVQAPMGVEVILRPSVLAFNSATKKFTFSVTFVTTHKVQGEYYFGSLSWSDGIRVVTSPISVQTEIIPSYVDN</sequence>
<dbReference type="FunFam" id="2.60.40.2310:FF:000001">
    <property type="entry name" value="Subtilisin-like protease SBT1.5"/>
    <property type="match status" value="1"/>
</dbReference>
<dbReference type="Proteomes" id="UP000283530">
    <property type="component" value="Unassembled WGS sequence"/>
</dbReference>
<keyword evidence="5 7" id="KW-0720">Serine protease</keyword>
<dbReference type="PRINTS" id="PR00723">
    <property type="entry name" value="SUBTILISIN"/>
</dbReference>
<proteinExistence type="inferred from homology"/>
<keyword evidence="3 8" id="KW-0732">Signal</keyword>
<evidence type="ECO:0000313" key="13">
    <source>
        <dbReference type="Proteomes" id="UP000283530"/>
    </source>
</evidence>
<evidence type="ECO:0000256" key="6">
    <source>
        <dbReference type="PIRSR" id="PIRSR615500-1"/>
    </source>
</evidence>
<comment type="similarity">
    <text evidence="1 7">Belongs to the peptidase S8 family.</text>
</comment>
<dbReference type="AlphaFoldDB" id="A0A443NQP7"/>
<comment type="caution">
    <text evidence="12">The sequence shown here is derived from an EMBL/GenBank/DDBJ whole genome shotgun (WGS) entry which is preliminary data.</text>
</comment>
<dbReference type="InterPro" id="IPR015500">
    <property type="entry name" value="Peptidase_S8_subtilisin-rel"/>
</dbReference>
<dbReference type="InterPro" id="IPR000209">
    <property type="entry name" value="Peptidase_S8/S53_dom"/>
</dbReference>
<keyword evidence="13" id="KW-1185">Reference proteome</keyword>
<dbReference type="CDD" id="cd04852">
    <property type="entry name" value="Peptidases_S8_3"/>
    <property type="match status" value="1"/>
</dbReference>
<dbReference type="InterPro" id="IPR041469">
    <property type="entry name" value="Subtilisin-like_FN3"/>
</dbReference>
<feature type="active site" description="Charge relay system" evidence="6 7">
    <location>
        <position position="556"/>
    </location>
</feature>
<dbReference type="GO" id="GO:0004252">
    <property type="term" value="F:serine-type endopeptidase activity"/>
    <property type="evidence" value="ECO:0007669"/>
    <property type="project" value="UniProtKB-UniRule"/>
</dbReference>
<evidence type="ECO:0000259" key="10">
    <source>
        <dbReference type="Pfam" id="PF05922"/>
    </source>
</evidence>
<dbReference type="Pfam" id="PF17766">
    <property type="entry name" value="fn3_6"/>
    <property type="match status" value="1"/>
</dbReference>
<dbReference type="GO" id="GO:0006508">
    <property type="term" value="P:proteolysis"/>
    <property type="evidence" value="ECO:0007669"/>
    <property type="project" value="UniProtKB-KW"/>
</dbReference>
<evidence type="ECO:0000259" key="11">
    <source>
        <dbReference type="Pfam" id="PF17766"/>
    </source>
</evidence>
<evidence type="ECO:0000259" key="9">
    <source>
        <dbReference type="Pfam" id="PF00082"/>
    </source>
</evidence>
<dbReference type="SUPFAM" id="SSF52743">
    <property type="entry name" value="Subtilisin-like"/>
    <property type="match status" value="1"/>
</dbReference>
<dbReference type="CDD" id="cd02120">
    <property type="entry name" value="PA_subtilisin_like"/>
    <property type="match status" value="1"/>
</dbReference>
<feature type="active site" description="Charge relay system" evidence="6 7">
    <location>
        <position position="226"/>
    </location>
</feature>
<evidence type="ECO:0000256" key="4">
    <source>
        <dbReference type="ARBA" id="ARBA00022801"/>
    </source>
</evidence>
<dbReference type="Gene3D" id="3.50.30.30">
    <property type="match status" value="1"/>
</dbReference>
<dbReference type="STRING" id="337451.A0A443NQP7"/>
<feature type="domain" description="Inhibitor I9" evidence="10">
    <location>
        <begin position="37"/>
        <end position="116"/>
    </location>
</feature>